<dbReference type="PROSITE" id="PS50160">
    <property type="entry name" value="DNA_LIGASE_A3"/>
    <property type="match status" value="1"/>
</dbReference>
<dbReference type="Pfam" id="PF04679">
    <property type="entry name" value="DNA_ligase_A_C"/>
    <property type="match status" value="1"/>
</dbReference>
<keyword evidence="12" id="KW-0460">Magnesium</keyword>
<dbReference type="InterPro" id="IPR012340">
    <property type="entry name" value="NA-bd_OB-fold"/>
</dbReference>
<feature type="domain" description="ATP-dependent DNA ligase family profile" evidence="20">
    <location>
        <begin position="354"/>
        <end position="489"/>
    </location>
</feature>
<dbReference type="NCBIfam" id="TIGR00574">
    <property type="entry name" value="dnl1"/>
    <property type="match status" value="1"/>
</dbReference>
<evidence type="ECO:0000256" key="8">
    <source>
        <dbReference type="ARBA" id="ARBA00022737"/>
    </source>
</evidence>
<dbReference type="InterPro" id="IPR000977">
    <property type="entry name" value="DNA_ligase_ATP-dep"/>
</dbReference>
<dbReference type="Pfam" id="PF01068">
    <property type="entry name" value="DNA_ligase_A_M"/>
    <property type="match status" value="1"/>
</dbReference>
<evidence type="ECO:0000256" key="12">
    <source>
        <dbReference type="ARBA" id="ARBA00022842"/>
    </source>
</evidence>
<dbReference type="GO" id="GO:0006297">
    <property type="term" value="P:nucleotide-excision repair, DNA gap filling"/>
    <property type="evidence" value="ECO:0007669"/>
    <property type="project" value="TreeGrafter"/>
</dbReference>
<dbReference type="Pfam" id="PF11411">
    <property type="entry name" value="DNA_ligase_IV"/>
    <property type="match status" value="1"/>
</dbReference>
<dbReference type="GO" id="GO:0006303">
    <property type="term" value="P:double-strand break repair via nonhomologous end joining"/>
    <property type="evidence" value="ECO:0007669"/>
    <property type="project" value="TreeGrafter"/>
</dbReference>
<evidence type="ECO:0000256" key="1">
    <source>
        <dbReference type="ARBA" id="ARBA00001946"/>
    </source>
</evidence>
<dbReference type="SUPFAM" id="SSF56091">
    <property type="entry name" value="DNA ligase/mRNA capping enzyme, catalytic domain"/>
    <property type="match status" value="1"/>
</dbReference>
<accession>A0AA39EYB3</accession>
<dbReference type="SUPFAM" id="SSF52113">
    <property type="entry name" value="BRCT domain"/>
    <property type="match status" value="2"/>
</dbReference>
<evidence type="ECO:0000259" key="20">
    <source>
        <dbReference type="PROSITE" id="PS50160"/>
    </source>
</evidence>
<dbReference type="InterPro" id="IPR012309">
    <property type="entry name" value="DNA_ligase_ATP-dep_C"/>
</dbReference>
<keyword evidence="15" id="KW-0539">Nucleus</keyword>
<dbReference type="PANTHER" id="PTHR45997">
    <property type="entry name" value="DNA LIGASE 4"/>
    <property type="match status" value="1"/>
</dbReference>
<dbReference type="EMBL" id="JAQQBS010001425">
    <property type="protein sequence ID" value="KAK0157935.1"/>
    <property type="molecule type" value="Genomic_DNA"/>
</dbReference>
<dbReference type="Pfam" id="PF04675">
    <property type="entry name" value="DNA_ligase_A_N"/>
    <property type="match status" value="1"/>
</dbReference>
<evidence type="ECO:0000256" key="14">
    <source>
        <dbReference type="ARBA" id="ARBA00023204"/>
    </source>
</evidence>
<keyword evidence="11" id="KW-0067">ATP-binding</keyword>
<keyword evidence="14" id="KW-0234">DNA repair</keyword>
<comment type="cofactor">
    <cofactor evidence="1">
        <name>Mg(2+)</name>
        <dbReference type="ChEBI" id="CHEBI:18420"/>
    </cofactor>
</comment>
<keyword evidence="7" id="KW-0479">Metal-binding</keyword>
<keyword evidence="13" id="KW-0233">DNA recombination</keyword>
<dbReference type="AlphaFoldDB" id="A0AA39EYB3"/>
<evidence type="ECO:0000256" key="13">
    <source>
        <dbReference type="ARBA" id="ARBA00023172"/>
    </source>
</evidence>
<evidence type="ECO:0000256" key="6">
    <source>
        <dbReference type="ARBA" id="ARBA00022598"/>
    </source>
</evidence>
<reference evidence="22" key="1">
    <citation type="journal article" date="2023" name="bioRxiv">
        <title>Scaffold-level genome assemblies of two parasitoid biocontrol wasps reveal the parthenogenesis mechanism and an associated novel virus.</title>
        <authorList>
            <person name="Inwood S."/>
            <person name="Skelly J."/>
            <person name="Guhlin J."/>
            <person name="Harrop T."/>
            <person name="Goldson S."/>
            <person name="Dearden P."/>
        </authorList>
    </citation>
    <scope>NUCLEOTIDE SEQUENCE</scope>
    <source>
        <strain evidence="22">Irish</strain>
        <tissue evidence="22">Whole body</tissue>
    </source>
</reference>
<dbReference type="GO" id="GO:0046872">
    <property type="term" value="F:metal ion binding"/>
    <property type="evidence" value="ECO:0007669"/>
    <property type="project" value="UniProtKB-KW"/>
</dbReference>
<feature type="domain" description="BRCT" evidence="21">
    <location>
        <begin position="657"/>
        <end position="743"/>
    </location>
</feature>
<evidence type="ECO:0000256" key="10">
    <source>
        <dbReference type="ARBA" id="ARBA00022763"/>
    </source>
</evidence>
<dbReference type="GO" id="GO:0003910">
    <property type="term" value="F:DNA ligase (ATP) activity"/>
    <property type="evidence" value="ECO:0007669"/>
    <property type="project" value="UniProtKB-EC"/>
</dbReference>
<evidence type="ECO:0000256" key="11">
    <source>
        <dbReference type="ARBA" id="ARBA00022840"/>
    </source>
</evidence>
<dbReference type="InterPro" id="IPR012308">
    <property type="entry name" value="DNA_ligase_ATP-dep_N"/>
</dbReference>
<dbReference type="GO" id="GO:0005524">
    <property type="term" value="F:ATP binding"/>
    <property type="evidence" value="ECO:0007669"/>
    <property type="project" value="UniProtKB-KW"/>
</dbReference>
<dbReference type="InterPro" id="IPR001357">
    <property type="entry name" value="BRCT_dom"/>
</dbReference>
<dbReference type="InterPro" id="IPR036599">
    <property type="entry name" value="DNA_ligase_N_sf"/>
</dbReference>
<dbReference type="Proteomes" id="UP001168990">
    <property type="component" value="Unassembled WGS sequence"/>
</dbReference>
<keyword evidence="10" id="KW-0227">DNA damage</keyword>
<organism evidence="22 23">
    <name type="scientific">Microctonus aethiopoides</name>
    <dbReference type="NCBI Taxonomy" id="144406"/>
    <lineage>
        <taxon>Eukaryota</taxon>
        <taxon>Metazoa</taxon>
        <taxon>Ecdysozoa</taxon>
        <taxon>Arthropoda</taxon>
        <taxon>Hexapoda</taxon>
        <taxon>Insecta</taxon>
        <taxon>Pterygota</taxon>
        <taxon>Neoptera</taxon>
        <taxon>Endopterygota</taxon>
        <taxon>Hymenoptera</taxon>
        <taxon>Apocrita</taxon>
        <taxon>Ichneumonoidea</taxon>
        <taxon>Braconidae</taxon>
        <taxon>Euphorinae</taxon>
        <taxon>Microctonus</taxon>
    </lineage>
</organism>
<comment type="similarity">
    <text evidence="3 19">Belongs to the ATP-dependent DNA ligase family.</text>
</comment>
<comment type="catalytic activity">
    <reaction evidence="18">
        <text>ATP + (deoxyribonucleotide)n-3'-hydroxyl + 5'-phospho-(deoxyribonucleotide)m = (deoxyribonucleotide)n+m + AMP + diphosphate.</text>
        <dbReference type="EC" id="6.5.1.1"/>
    </reaction>
</comment>
<dbReference type="SUPFAM" id="SSF50249">
    <property type="entry name" value="Nucleic acid-binding proteins"/>
    <property type="match status" value="1"/>
</dbReference>
<evidence type="ECO:0000256" key="2">
    <source>
        <dbReference type="ARBA" id="ARBA00004123"/>
    </source>
</evidence>
<keyword evidence="8" id="KW-0677">Repeat</keyword>
<evidence type="ECO:0000259" key="21">
    <source>
        <dbReference type="PROSITE" id="PS50172"/>
    </source>
</evidence>
<evidence type="ECO:0000256" key="5">
    <source>
        <dbReference type="ARBA" id="ARBA00022073"/>
    </source>
</evidence>
<feature type="domain" description="BRCT" evidence="21">
    <location>
        <begin position="851"/>
        <end position="914"/>
    </location>
</feature>
<dbReference type="EC" id="6.5.1.1" evidence="4"/>
<proteinExistence type="inferred from homology"/>
<dbReference type="GO" id="GO:0006310">
    <property type="term" value="P:DNA recombination"/>
    <property type="evidence" value="ECO:0007669"/>
    <property type="project" value="UniProtKB-KW"/>
</dbReference>
<dbReference type="InterPro" id="IPR012310">
    <property type="entry name" value="DNA_ligase_ATP-dep_cent"/>
</dbReference>
<dbReference type="Gene3D" id="1.10.3260.10">
    <property type="entry name" value="DNA ligase, ATP-dependent, N-terminal domain"/>
    <property type="match status" value="1"/>
</dbReference>
<protein>
    <recommendedName>
        <fullName evidence="5">DNA ligase 4</fullName>
        <ecNumber evidence="4">6.5.1.1</ecNumber>
    </recommendedName>
    <alternativeName>
        <fullName evidence="17">DNA ligase IV</fullName>
    </alternativeName>
    <alternativeName>
        <fullName evidence="16">Polydeoxyribonucleotide synthase [ATP] 4</fullName>
    </alternativeName>
</protein>
<name>A0AA39EYB3_9HYME</name>
<dbReference type="PANTHER" id="PTHR45997:SF1">
    <property type="entry name" value="DNA LIGASE 4"/>
    <property type="match status" value="1"/>
</dbReference>
<dbReference type="Pfam" id="PF00533">
    <property type="entry name" value="BRCT"/>
    <property type="match status" value="1"/>
</dbReference>
<reference evidence="22" key="2">
    <citation type="submission" date="2023-03" db="EMBL/GenBank/DDBJ databases">
        <authorList>
            <person name="Inwood S.N."/>
            <person name="Skelly J.G."/>
            <person name="Guhlin J."/>
            <person name="Harrop T.W.R."/>
            <person name="Goldson S.G."/>
            <person name="Dearden P.K."/>
        </authorList>
    </citation>
    <scope>NUCLEOTIDE SEQUENCE</scope>
    <source>
        <strain evidence="22">Irish</strain>
        <tissue evidence="22">Whole body</tissue>
    </source>
</reference>
<dbReference type="CDD" id="cd07968">
    <property type="entry name" value="OBF_DNA_ligase_IV"/>
    <property type="match status" value="1"/>
</dbReference>
<comment type="subcellular location">
    <subcellularLocation>
        <location evidence="2">Nucleus</location>
    </subcellularLocation>
</comment>
<dbReference type="Gene3D" id="3.30.470.30">
    <property type="entry name" value="DNA ligase/mRNA capping enzyme"/>
    <property type="match status" value="1"/>
</dbReference>
<dbReference type="GO" id="GO:0003677">
    <property type="term" value="F:DNA binding"/>
    <property type="evidence" value="ECO:0007669"/>
    <property type="project" value="InterPro"/>
</dbReference>
<dbReference type="GO" id="GO:0005958">
    <property type="term" value="C:DNA-dependent protein kinase-DNA ligase 4 complex"/>
    <property type="evidence" value="ECO:0007669"/>
    <property type="project" value="TreeGrafter"/>
</dbReference>
<keyword evidence="23" id="KW-1185">Reference proteome</keyword>
<comment type="caution">
    <text evidence="22">The sequence shown here is derived from an EMBL/GenBank/DDBJ whole genome shotgun (WGS) entry which is preliminary data.</text>
</comment>
<dbReference type="Gene3D" id="3.40.50.10190">
    <property type="entry name" value="BRCT domain"/>
    <property type="match status" value="2"/>
</dbReference>
<dbReference type="GO" id="GO:0032807">
    <property type="term" value="C:DNA ligase IV complex"/>
    <property type="evidence" value="ECO:0007669"/>
    <property type="project" value="TreeGrafter"/>
</dbReference>
<evidence type="ECO:0000256" key="17">
    <source>
        <dbReference type="ARBA" id="ARBA00031942"/>
    </source>
</evidence>
<dbReference type="PROSITE" id="PS50172">
    <property type="entry name" value="BRCT"/>
    <property type="match status" value="2"/>
</dbReference>
<dbReference type="InterPro" id="IPR036420">
    <property type="entry name" value="BRCT_dom_sf"/>
</dbReference>
<evidence type="ECO:0000256" key="9">
    <source>
        <dbReference type="ARBA" id="ARBA00022741"/>
    </source>
</evidence>
<dbReference type="GO" id="GO:0071897">
    <property type="term" value="P:DNA biosynthetic process"/>
    <property type="evidence" value="ECO:0007669"/>
    <property type="project" value="InterPro"/>
</dbReference>
<evidence type="ECO:0000313" key="23">
    <source>
        <dbReference type="Proteomes" id="UP001168990"/>
    </source>
</evidence>
<keyword evidence="9" id="KW-0547">Nucleotide-binding</keyword>
<evidence type="ECO:0000313" key="22">
    <source>
        <dbReference type="EMBL" id="KAK0157935.1"/>
    </source>
</evidence>
<evidence type="ECO:0000256" key="18">
    <source>
        <dbReference type="ARBA" id="ARBA00034003"/>
    </source>
</evidence>
<evidence type="ECO:0000256" key="16">
    <source>
        <dbReference type="ARBA" id="ARBA00030676"/>
    </source>
</evidence>
<dbReference type="InterPro" id="IPR029710">
    <property type="entry name" value="LIG4"/>
</dbReference>
<dbReference type="CDD" id="cd07903">
    <property type="entry name" value="Adenylation_DNA_ligase_IV"/>
    <property type="match status" value="1"/>
</dbReference>
<keyword evidence="6" id="KW-0436">Ligase</keyword>
<evidence type="ECO:0000256" key="4">
    <source>
        <dbReference type="ARBA" id="ARBA00012727"/>
    </source>
</evidence>
<sequence>MVSLAGKIEFQTLCQVFEDIMKARGNKKAQILQNFIQQCREIGQKLKEHDASADISMFPIMRLLLVKLDRERGAHGLKEKTLGNLYIRIFCLGKNTTDAEKIRDYREPTAGQRKINDFAETLYWVLKPRLGTSSTMTIEQVNRILDKIAEKNTINEKKDLEFINLMQLCNGLAIKWITRLILKDIRFGLGEQSILKVYHPDAARLYGEISNLRKVCDTTINLSFRLQQNISNITVLLPFKPMLLERLSISDISKLFLDKNQSYILQTKFDGERSQLHMKNGIFKYYSRHGFDITNHGGYGESKNSSTDCFTNKISPLINPTCQSLIIDGELMGWHKEKHIFGSKGMTFDVKKLTAKSHFQPCFVAFDIIYYNDKLLLDVPLIDRLNILENAFEECEGVLVRSKNIKITSSEELLVEFNKSLDNNEEGIVVKKIDGIYLPNTRQTSNCYKLKAEYSDGLIEDIDMIIIGAYYGEGKYTGLFNSFLMGVASRKKNDDTDDNVEFYSVVSVGSGLSIDELRKLNSRLKPYWTKECPDIIKKPRKDQPNYWIHPKNSIVLQLRATEMTRCNNHPANYTLRFPRVVKIREDKPWYDACTIDDLRSFVKSPDVVQKLTKRHATNADIVLDAVSKKCRRRLLGSMNIAKIDDKYFGIKSSNIIRYSRLFEGKEFCVINGEEKLISKQNKLTKPDIEQILLTHSAKIVQNPSAKTFCIIVGNPETAMTQNLISCKKYDIATVDWVRRATQKDNWSTIVDWYPWELLSFRPVTIEKLYEYYDEYYDSFVDNADNETLMRSLNRVEMLNDELNTSTNDYIKLEKKLFKDNSSGGFSIFRNIVGYFVDPLDENKFAFRFMKGIINDEIDNSVTHIFINGDCAEDYVNLYAKINICGGALIKVVKNQWINECFEKNCLLPITNFIVT</sequence>
<dbReference type="SUPFAM" id="SSF117018">
    <property type="entry name" value="ATP-dependent DNA ligase DNA-binding domain"/>
    <property type="match status" value="1"/>
</dbReference>
<evidence type="ECO:0000256" key="15">
    <source>
        <dbReference type="ARBA" id="ARBA00023242"/>
    </source>
</evidence>
<dbReference type="InterPro" id="IPR044125">
    <property type="entry name" value="Adenylation_DNA_ligase_IV"/>
</dbReference>
<dbReference type="Gene3D" id="2.40.50.140">
    <property type="entry name" value="Nucleic acid-binding proteins"/>
    <property type="match status" value="1"/>
</dbReference>
<evidence type="ECO:0000256" key="3">
    <source>
        <dbReference type="ARBA" id="ARBA00007572"/>
    </source>
</evidence>
<evidence type="ECO:0000256" key="7">
    <source>
        <dbReference type="ARBA" id="ARBA00022723"/>
    </source>
</evidence>
<dbReference type="InterPro" id="IPR021536">
    <property type="entry name" value="DNA_ligase_IV_dom"/>
</dbReference>
<gene>
    <name evidence="22" type="ORF">PV328_011619</name>
</gene>
<evidence type="ECO:0000256" key="19">
    <source>
        <dbReference type="RuleBase" id="RU004196"/>
    </source>
</evidence>